<dbReference type="Pfam" id="PF13676">
    <property type="entry name" value="TIR_2"/>
    <property type="match status" value="1"/>
</dbReference>
<dbReference type="SUPFAM" id="SSF48452">
    <property type="entry name" value="TPR-like"/>
    <property type="match status" value="1"/>
</dbReference>
<dbReference type="Proteomes" id="UP001595887">
    <property type="component" value="Unassembled WGS sequence"/>
</dbReference>
<dbReference type="Gene3D" id="1.25.40.10">
    <property type="entry name" value="Tetratricopeptide repeat domain"/>
    <property type="match status" value="1"/>
</dbReference>
<feature type="transmembrane region" description="Helical" evidence="2">
    <location>
        <begin position="164"/>
        <end position="183"/>
    </location>
</feature>
<evidence type="ECO:0000256" key="1">
    <source>
        <dbReference type="PROSITE-ProRule" id="PRU00339"/>
    </source>
</evidence>
<keyword evidence="2" id="KW-1133">Transmembrane helix</keyword>
<keyword evidence="2" id="KW-0472">Membrane</keyword>
<protein>
    <submittedName>
        <fullName evidence="4">TIR domain-containing protein</fullName>
    </submittedName>
</protein>
<keyword evidence="5" id="KW-1185">Reference proteome</keyword>
<dbReference type="SMART" id="SM00028">
    <property type="entry name" value="TPR"/>
    <property type="match status" value="5"/>
</dbReference>
<gene>
    <name evidence="4" type="ORF">ACFOWX_06595</name>
</gene>
<evidence type="ECO:0000313" key="5">
    <source>
        <dbReference type="Proteomes" id="UP001595887"/>
    </source>
</evidence>
<dbReference type="SUPFAM" id="SSF52200">
    <property type="entry name" value="Toll/Interleukin receptor TIR domain"/>
    <property type="match status" value="1"/>
</dbReference>
<dbReference type="PROSITE" id="PS50005">
    <property type="entry name" value="TPR"/>
    <property type="match status" value="1"/>
</dbReference>
<dbReference type="Pfam" id="PF13432">
    <property type="entry name" value="TPR_16"/>
    <property type="match status" value="1"/>
</dbReference>
<evidence type="ECO:0000313" key="4">
    <source>
        <dbReference type="EMBL" id="MFC4292080.1"/>
    </source>
</evidence>
<evidence type="ECO:0000259" key="3">
    <source>
        <dbReference type="Pfam" id="PF13676"/>
    </source>
</evidence>
<accession>A0ABV8RFT2</accession>
<dbReference type="InterPro" id="IPR011990">
    <property type="entry name" value="TPR-like_helical_dom_sf"/>
</dbReference>
<proteinExistence type="predicted"/>
<keyword evidence="2" id="KW-0812">Transmembrane</keyword>
<feature type="repeat" description="TPR" evidence="1">
    <location>
        <begin position="490"/>
        <end position="523"/>
    </location>
</feature>
<organism evidence="4 5">
    <name type="scientific">Sphingorhabdus arenilitoris</name>
    <dbReference type="NCBI Taxonomy" id="1490041"/>
    <lineage>
        <taxon>Bacteria</taxon>
        <taxon>Pseudomonadati</taxon>
        <taxon>Pseudomonadota</taxon>
        <taxon>Alphaproteobacteria</taxon>
        <taxon>Sphingomonadales</taxon>
        <taxon>Sphingomonadaceae</taxon>
        <taxon>Sphingorhabdus</taxon>
    </lineage>
</organism>
<dbReference type="InterPro" id="IPR000157">
    <property type="entry name" value="TIR_dom"/>
</dbReference>
<keyword evidence="1" id="KW-0802">TPR repeat</keyword>
<name>A0ABV8RFT2_9SPHN</name>
<sequence>MIRDAPKDTTDGDAETTVFFSYSRDDQARALPIINLIEQAGYKLWWDGLLGGGERFSDSTEQALERAKAVIVLWSKISVKSHWVHDEATRGRDRRILVPLSLDGSPPPLGFGQFQVIDISHAKISPSDINIRRMLDAVAILHGEDCPRIANLTTHKTGSFNRRYLMVAGGTVAALSMGAVAAWQTGLLGGSSLNDRIAVLPFTNIGGDPAQSYISEGLSTEIRSALAQNGAIQVLGQASSEAFERGKQDVISFAKKLKVGFILDGSVQVTNNFINVTIELIHGTNGIAALSRKFMKPLDDILAVQREISGSVTAELTTQIADGKASNPVIGGTSNAVAYDHYLRGKEFYTHGQSEADARNAIQQFDAAIAAEPKFASAHAARARALIAAAGEYGSASEINNYSRAAKISAQRAIQLAPRLAEAHSALALILFQGDFDARAARKYFDSSRELGDGQAPVLARFAAFCAATRRDEDALNAVNRALILDPLNALIHRIAGEVDYAAHRYDRAIQHFRETIKLNPNLPDSHARIGWIFLVQNNPSGALQHFEADAHKWTRSAGIAIAQNKLGNNAAAQKAMSVLVDDVDTVSFYQQGQVLAQWGDLDGAIAVLELALKQKDAGLLAAAFDPMLDPLRKMPPFIRLLNSMGLA</sequence>
<dbReference type="EMBL" id="JBHSDH010000013">
    <property type="protein sequence ID" value="MFC4292080.1"/>
    <property type="molecule type" value="Genomic_DNA"/>
</dbReference>
<dbReference type="InterPro" id="IPR019734">
    <property type="entry name" value="TPR_rpt"/>
</dbReference>
<feature type="domain" description="TIR" evidence="3">
    <location>
        <begin position="18"/>
        <end position="122"/>
    </location>
</feature>
<reference evidence="5" key="1">
    <citation type="journal article" date="2019" name="Int. J. Syst. Evol. Microbiol.">
        <title>The Global Catalogue of Microorganisms (GCM) 10K type strain sequencing project: providing services to taxonomists for standard genome sequencing and annotation.</title>
        <authorList>
            <consortium name="The Broad Institute Genomics Platform"/>
            <consortium name="The Broad Institute Genome Sequencing Center for Infectious Disease"/>
            <person name="Wu L."/>
            <person name="Ma J."/>
        </authorList>
    </citation>
    <scope>NUCLEOTIDE SEQUENCE [LARGE SCALE GENOMIC DNA]</scope>
    <source>
        <strain evidence="5">CECT 8531</strain>
    </source>
</reference>
<dbReference type="PANTHER" id="PTHR12558:SF13">
    <property type="entry name" value="CELL DIVISION CYCLE PROTEIN 27 HOMOLOG"/>
    <property type="match status" value="1"/>
</dbReference>
<dbReference type="InterPro" id="IPR035897">
    <property type="entry name" value="Toll_tir_struct_dom_sf"/>
</dbReference>
<dbReference type="PANTHER" id="PTHR12558">
    <property type="entry name" value="CELL DIVISION CYCLE 16,23,27"/>
    <property type="match status" value="1"/>
</dbReference>
<dbReference type="Gene3D" id="3.40.50.10140">
    <property type="entry name" value="Toll/interleukin-1 receptor homology (TIR) domain"/>
    <property type="match status" value="1"/>
</dbReference>
<dbReference type="RefSeq" id="WP_381422471.1">
    <property type="nucleotide sequence ID" value="NZ_JBHSDH010000013.1"/>
</dbReference>
<evidence type="ECO:0000256" key="2">
    <source>
        <dbReference type="SAM" id="Phobius"/>
    </source>
</evidence>
<comment type="caution">
    <text evidence="4">The sequence shown here is derived from an EMBL/GenBank/DDBJ whole genome shotgun (WGS) entry which is preliminary data.</text>
</comment>